<dbReference type="GO" id="GO:0016884">
    <property type="term" value="F:carbon-nitrogen ligase activity, with glutamine as amido-N-donor"/>
    <property type="evidence" value="ECO:0007669"/>
    <property type="project" value="InterPro"/>
</dbReference>
<dbReference type="STRING" id="1279009.ADICEAN_01093"/>
<dbReference type="eggNOG" id="COG1610">
    <property type="taxonomic scope" value="Bacteria"/>
</dbReference>
<reference evidence="1 2" key="1">
    <citation type="journal article" date="2013" name="Genome Announc.">
        <title>Draft Genome Sequence of Cesiribacter andamanensis Strain AMV16T, Isolated from a Soil Sample from a Mud Volcano in the Andaman Islands, India.</title>
        <authorList>
            <person name="Shivaji S."/>
            <person name="Ara S."/>
            <person name="Begum Z."/>
            <person name="Srinivas T.N."/>
            <person name="Singh A."/>
            <person name="Kumar Pinnaka A."/>
        </authorList>
    </citation>
    <scope>NUCLEOTIDE SEQUENCE [LARGE SCALE GENOMIC DNA]</scope>
    <source>
        <strain evidence="1 2">AMV16</strain>
    </source>
</reference>
<dbReference type="Pfam" id="PF09424">
    <property type="entry name" value="YqeY"/>
    <property type="match status" value="1"/>
</dbReference>
<dbReference type="InterPro" id="IPR042184">
    <property type="entry name" value="YqeY/Aim41_N"/>
</dbReference>
<dbReference type="Gene3D" id="1.10.10.410">
    <property type="match status" value="1"/>
</dbReference>
<sequence length="152" mass="16770">MSLKLQIEEDIKTAMRSKDKDELRALRSIKSLILLAETEKGHDGAMLPETELKLLTKAANQRREALSIYQEQGRTDLAEKEAAELRVIERYLPKPLSEEEMRAELQKIIDQVGATGAKDMGKVMGAASKSMAGKADGKALADMVKSLLNQMG</sequence>
<dbReference type="AlphaFoldDB" id="M7NPX6"/>
<evidence type="ECO:0000313" key="1">
    <source>
        <dbReference type="EMBL" id="EMR03755.1"/>
    </source>
</evidence>
<accession>M7NPX6</accession>
<dbReference type="PANTHER" id="PTHR28055">
    <property type="entry name" value="ALTERED INHERITANCE OF MITOCHONDRIA PROTEIN 41, MITOCHONDRIAL"/>
    <property type="match status" value="1"/>
</dbReference>
<gene>
    <name evidence="1" type="ORF">ADICEAN_01093</name>
</gene>
<evidence type="ECO:0000313" key="2">
    <source>
        <dbReference type="Proteomes" id="UP000011910"/>
    </source>
</evidence>
<dbReference type="InterPro" id="IPR019004">
    <property type="entry name" value="YqeY/Aim41"/>
</dbReference>
<keyword evidence="2" id="KW-1185">Reference proteome</keyword>
<dbReference type="PATRIC" id="fig|1279009.4.peg.1109"/>
<dbReference type="OrthoDB" id="9788127at2"/>
<proteinExistence type="predicted"/>
<dbReference type="Gene3D" id="1.10.1510.10">
    <property type="entry name" value="Uncharacterised protein YqeY/AIM41 PF09424, N-terminal domain"/>
    <property type="match status" value="1"/>
</dbReference>
<evidence type="ECO:0008006" key="3">
    <source>
        <dbReference type="Google" id="ProtNLM"/>
    </source>
</evidence>
<dbReference type="RefSeq" id="WP_009194493.1">
    <property type="nucleotide sequence ID" value="NZ_AODQ01000018.1"/>
</dbReference>
<protein>
    <recommendedName>
        <fullName evidence="3">Glutamyl-tRNA(Gln) amidotransferase subunit E</fullName>
    </recommendedName>
</protein>
<name>M7NPX6_9BACT</name>
<dbReference type="InterPro" id="IPR023168">
    <property type="entry name" value="GatB_Yqey_C_2"/>
</dbReference>
<dbReference type="InterPro" id="IPR003789">
    <property type="entry name" value="Asn/Gln_tRNA_amidoTrase-B-like"/>
</dbReference>
<organism evidence="1 2">
    <name type="scientific">Cesiribacter andamanensis AMV16</name>
    <dbReference type="NCBI Taxonomy" id="1279009"/>
    <lineage>
        <taxon>Bacteria</taxon>
        <taxon>Pseudomonadati</taxon>
        <taxon>Bacteroidota</taxon>
        <taxon>Cytophagia</taxon>
        <taxon>Cytophagales</taxon>
        <taxon>Cesiribacteraceae</taxon>
        <taxon>Cesiribacter</taxon>
    </lineage>
</organism>
<dbReference type="Proteomes" id="UP000011910">
    <property type="component" value="Unassembled WGS sequence"/>
</dbReference>
<dbReference type="EMBL" id="AODQ01000018">
    <property type="protein sequence ID" value="EMR03755.1"/>
    <property type="molecule type" value="Genomic_DNA"/>
</dbReference>
<dbReference type="PANTHER" id="PTHR28055:SF1">
    <property type="entry name" value="ALTERED INHERITANCE OF MITOCHONDRIA PROTEIN 41, MITOCHONDRIAL"/>
    <property type="match status" value="1"/>
</dbReference>
<comment type="caution">
    <text evidence="1">The sequence shown here is derived from an EMBL/GenBank/DDBJ whole genome shotgun (WGS) entry which is preliminary data.</text>
</comment>
<dbReference type="SUPFAM" id="SSF89095">
    <property type="entry name" value="GatB/YqeY motif"/>
    <property type="match status" value="1"/>
</dbReference>